<accession>A0AAV6UYJ0</accession>
<gene>
    <name evidence="2" type="ORF">JTE90_013767</name>
</gene>
<evidence type="ECO:0000313" key="2">
    <source>
        <dbReference type="EMBL" id="KAG8189239.1"/>
    </source>
</evidence>
<evidence type="ECO:0000256" key="1">
    <source>
        <dbReference type="SAM" id="MobiDB-lite"/>
    </source>
</evidence>
<comment type="caution">
    <text evidence="2">The sequence shown here is derived from an EMBL/GenBank/DDBJ whole genome shotgun (WGS) entry which is preliminary data.</text>
</comment>
<name>A0AAV6UYJ0_9ARAC</name>
<proteinExistence type="predicted"/>
<dbReference type="AlphaFoldDB" id="A0AAV6UYJ0"/>
<feature type="region of interest" description="Disordered" evidence="1">
    <location>
        <begin position="1"/>
        <end position="218"/>
    </location>
</feature>
<dbReference type="Proteomes" id="UP000827092">
    <property type="component" value="Unassembled WGS sequence"/>
</dbReference>
<feature type="compositionally biased region" description="Acidic residues" evidence="1">
    <location>
        <begin position="94"/>
        <end position="105"/>
    </location>
</feature>
<feature type="compositionally biased region" description="Basic and acidic residues" evidence="1">
    <location>
        <begin position="126"/>
        <end position="136"/>
    </location>
</feature>
<protein>
    <submittedName>
        <fullName evidence="2">Uncharacterized protein</fullName>
    </submittedName>
</protein>
<feature type="compositionally biased region" description="Acidic residues" evidence="1">
    <location>
        <begin position="161"/>
        <end position="173"/>
    </location>
</feature>
<feature type="compositionally biased region" description="Polar residues" evidence="1">
    <location>
        <begin position="48"/>
        <end position="63"/>
    </location>
</feature>
<keyword evidence="3" id="KW-1185">Reference proteome</keyword>
<sequence>MHVGVHQGPSLHQDMEDFEPRGEQRLVPRVLDPFGDFQNEDNREQEDSGNYQGPNFLQWNPNNRMMMLQIRDYIGSRPADEDTPNDEENWKTNEDDEGDDEEEAEDTRPKKKHRRQGPQQGNFDFEDFRRMPEPRRTRPKKKKSNKFPAINERKPKRTRDEDEPQEDEEDDGDVYGTDPVVHYLKDRRGKGRTRDFGGFGGDGDDDTGEFTMREWWNY</sequence>
<organism evidence="2 3">
    <name type="scientific">Oedothorax gibbosus</name>
    <dbReference type="NCBI Taxonomy" id="931172"/>
    <lineage>
        <taxon>Eukaryota</taxon>
        <taxon>Metazoa</taxon>
        <taxon>Ecdysozoa</taxon>
        <taxon>Arthropoda</taxon>
        <taxon>Chelicerata</taxon>
        <taxon>Arachnida</taxon>
        <taxon>Araneae</taxon>
        <taxon>Araneomorphae</taxon>
        <taxon>Entelegynae</taxon>
        <taxon>Araneoidea</taxon>
        <taxon>Linyphiidae</taxon>
        <taxon>Erigoninae</taxon>
        <taxon>Oedothorax</taxon>
    </lineage>
</organism>
<evidence type="ECO:0000313" key="3">
    <source>
        <dbReference type="Proteomes" id="UP000827092"/>
    </source>
</evidence>
<reference evidence="2 3" key="1">
    <citation type="journal article" date="2022" name="Nat. Ecol. Evol.">
        <title>A masculinizing supergene underlies an exaggerated male reproductive morph in a spider.</title>
        <authorList>
            <person name="Hendrickx F."/>
            <person name="De Corte Z."/>
            <person name="Sonet G."/>
            <person name="Van Belleghem S.M."/>
            <person name="Kostlbacher S."/>
            <person name="Vangestel C."/>
        </authorList>
    </citation>
    <scope>NUCLEOTIDE SEQUENCE [LARGE SCALE GENOMIC DNA]</scope>
    <source>
        <strain evidence="2">W744_W776</strain>
    </source>
</reference>
<dbReference type="EMBL" id="JAFNEN010000219">
    <property type="protein sequence ID" value="KAG8189239.1"/>
    <property type="molecule type" value="Genomic_DNA"/>
</dbReference>
<feature type="compositionally biased region" description="Basic and acidic residues" evidence="1">
    <location>
        <begin position="13"/>
        <end position="26"/>
    </location>
</feature>